<proteinExistence type="predicted"/>
<sequence>MKHYLYLVAFWAWFTPCTFGQSVSSDTAKVEKKANFGPLFKNDDVIKLRIVTNIKALQKDRGASPSNHWAELYYARKKKGDLKIPIKLKVRGNFRKAAKNCIFPPLLLDLPQKKDKNSIFERQNRLKLVTHCQSEEYIFNEYLVYRMYNLITNYSFRARIAQVTYEDSAGLQKPVTSYAFLLEDEDDMAKRNKAKDYTIKQIPMPRIDSLQMATVAVFEYMIGNTDWSVPYLHNIKLLAPKGGKYPIPVPYDFDHSGIVEAKYAQPAEQLELASVRERLYRGLTYPPALLQQVFARFKAAKPEIYALYQNNPHLKPGYVKRTLRYLDDFYSIIDNPKDVKRLLIYGGGKPQAAGVVIKGLN</sequence>
<dbReference type="Proteomes" id="UP000541352">
    <property type="component" value="Unassembled WGS sequence"/>
</dbReference>
<name>A0A7W5ZGL2_9BACT</name>
<keyword evidence="1" id="KW-0732">Signal</keyword>
<gene>
    <name evidence="2" type="ORF">FHS57_000481</name>
</gene>
<dbReference type="RefSeq" id="WP_183971244.1">
    <property type="nucleotide sequence ID" value="NZ_JACIBY010000001.1"/>
</dbReference>
<accession>A0A7W5ZGL2</accession>
<evidence type="ECO:0000256" key="1">
    <source>
        <dbReference type="SAM" id="SignalP"/>
    </source>
</evidence>
<comment type="caution">
    <text evidence="2">The sequence shown here is derived from an EMBL/GenBank/DDBJ whole genome shotgun (WGS) entry which is preliminary data.</text>
</comment>
<reference evidence="2 3" key="1">
    <citation type="submission" date="2020-08" db="EMBL/GenBank/DDBJ databases">
        <title>Genomic Encyclopedia of Type Strains, Phase IV (KMG-IV): sequencing the most valuable type-strain genomes for metagenomic binning, comparative biology and taxonomic classification.</title>
        <authorList>
            <person name="Goeker M."/>
        </authorList>
    </citation>
    <scope>NUCLEOTIDE SEQUENCE [LARGE SCALE GENOMIC DNA]</scope>
    <source>
        <strain evidence="2 3">DSM 17976</strain>
    </source>
</reference>
<evidence type="ECO:0000313" key="2">
    <source>
        <dbReference type="EMBL" id="MBB3836499.1"/>
    </source>
</evidence>
<feature type="chain" id="PRO_5030600921" evidence="1">
    <location>
        <begin position="21"/>
        <end position="361"/>
    </location>
</feature>
<dbReference type="AlphaFoldDB" id="A0A7W5ZGL2"/>
<evidence type="ECO:0000313" key="3">
    <source>
        <dbReference type="Proteomes" id="UP000541352"/>
    </source>
</evidence>
<keyword evidence="3" id="KW-1185">Reference proteome</keyword>
<feature type="signal peptide" evidence="1">
    <location>
        <begin position="1"/>
        <end position="20"/>
    </location>
</feature>
<protein>
    <submittedName>
        <fullName evidence="2">Uncharacterized protein</fullName>
    </submittedName>
</protein>
<organism evidence="2 3">
    <name type="scientific">Runella defluvii</name>
    <dbReference type="NCBI Taxonomy" id="370973"/>
    <lineage>
        <taxon>Bacteria</taxon>
        <taxon>Pseudomonadati</taxon>
        <taxon>Bacteroidota</taxon>
        <taxon>Cytophagia</taxon>
        <taxon>Cytophagales</taxon>
        <taxon>Spirosomataceae</taxon>
        <taxon>Runella</taxon>
    </lineage>
</organism>
<dbReference type="EMBL" id="JACIBY010000001">
    <property type="protein sequence ID" value="MBB3836499.1"/>
    <property type="molecule type" value="Genomic_DNA"/>
</dbReference>